<keyword evidence="3 5" id="KW-0378">Hydrolase</keyword>
<evidence type="ECO:0000259" key="8">
    <source>
        <dbReference type="Pfam" id="PF00082"/>
    </source>
</evidence>
<feature type="domain" description="Peptidase C-terminal archaeal/bacterial" evidence="9">
    <location>
        <begin position="711"/>
        <end position="782"/>
    </location>
</feature>
<accession>A0A542ZA37</accession>
<evidence type="ECO:0000256" key="1">
    <source>
        <dbReference type="ARBA" id="ARBA00011073"/>
    </source>
</evidence>
<feature type="domain" description="Peptidase S8/S53" evidence="8">
    <location>
        <begin position="171"/>
        <end position="454"/>
    </location>
</feature>
<organism evidence="10 11">
    <name type="scientific">Rarobacter faecitabidus</name>
    <dbReference type="NCBI Taxonomy" id="13243"/>
    <lineage>
        <taxon>Bacteria</taxon>
        <taxon>Bacillati</taxon>
        <taxon>Actinomycetota</taxon>
        <taxon>Actinomycetes</taxon>
        <taxon>Micrococcales</taxon>
        <taxon>Rarobacteraceae</taxon>
        <taxon>Rarobacter</taxon>
    </lineage>
</organism>
<reference evidence="10 11" key="1">
    <citation type="submission" date="2019-06" db="EMBL/GenBank/DDBJ databases">
        <title>Sequencing the genomes of 1000 actinobacteria strains.</title>
        <authorList>
            <person name="Klenk H.-P."/>
        </authorList>
    </citation>
    <scope>NUCLEOTIDE SEQUENCE [LARGE SCALE GENOMIC DNA]</scope>
    <source>
        <strain evidence="10 11">DSM 4813</strain>
    </source>
</reference>
<evidence type="ECO:0000256" key="4">
    <source>
        <dbReference type="ARBA" id="ARBA00022825"/>
    </source>
</evidence>
<comment type="caution">
    <text evidence="10">The sequence shown here is derived from an EMBL/GenBank/DDBJ whole genome shotgun (WGS) entry which is preliminary data.</text>
</comment>
<evidence type="ECO:0000256" key="3">
    <source>
        <dbReference type="ARBA" id="ARBA00022801"/>
    </source>
</evidence>
<dbReference type="Proteomes" id="UP000315389">
    <property type="component" value="Unassembled WGS sequence"/>
</dbReference>
<dbReference type="EMBL" id="VFOS01000005">
    <property type="protein sequence ID" value="TQL57183.1"/>
    <property type="molecule type" value="Genomic_DNA"/>
</dbReference>
<dbReference type="GO" id="GO:0006508">
    <property type="term" value="P:proteolysis"/>
    <property type="evidence" value="ECO:0007669"/>
    <property type="project" value="UniProtKB-KW"/>
</dbReference>
<evidence type="ECO:0000256" key="7">
    <source>
        <dbReference type="SAM" id="SignalP"/>
    </source>
</evidence>
<evidence type="ECO:0000313" key="11">
    <source>
        <dbReference type="Proteomes" id="UP000315389"/>
    </source>
</evidence>
<sequence>MRPTRAHVAALTAILFALGSATLTTVPAAAADLTPAPISPVVSTVANDDTLTADLADQAADLDGKDKGRKIGVIAVLDVPAANGRPASKRSIAAARSSVLGDLPSKHAVANTTYSNLPAISLDVDATGLAALAAHEDVLTVQRNTVVKLSMVTANNLTGATQVIENEDVTGTGTTVAIIDTGVDKTNGEIHPGLAGDVVGEACFHENGGCASATDAKDIDGHGTHVAGIITGPNGVAPSAKVYPIKVFADGPTAECPTTECPTTDGDILAALDHVVGLNIAHPGTIDEVNMSLGGGAFETAESCNAANPAYLQAFATLNGQGVSTFVATGNEEYTDAVAAPACVDGAIGVGSVDTTDPASDPYCWGATHSPIGQVSCFSNATPVQGKDELVDVVAPGCEIVSLGLNGNSNTTMCGTSMATPYAAGVGALAAEIAAHNGRTLTPALLEDLLESTGVQVADPRYPPTAPKFPRVSPPGIKQSLELEVPATTASGVGTTSATVSWGSIAGATGYQVNVTSEITGDTETITVGGLTTTVPLGCGPHAITVRAVSSGGIPSLPSDPFVLTVRNCPAAVEDVTLTAIDDQSHTISWSVPDEPSGAIVLQRRSLHGQWGDVQTLPTSAVSHVDAVSSCGLVEYRVFAQDANADRSVASDVVRRGICAPANDEVAAATVLTQTPPGQAAQQITEPDAMWATSSLTDPVVSCTQGFAANTQWYTFTASAQGRVNIRTTSAGEPSTEVDPVLAVYEGSPGASNEVACSDDAGTSLDSDVTVNVTAGQTYFVMLGNWADVAGDSASVQKLAIQWLPVGTVDNDTFAGATVLTGAGFHSSVIAAGFATVASSDPAHQCARLGPRVGGGTLWWRYTPTANGKLNLSTIGSTERFADTLLSVYTGTEGSLSTVACNDDAVATVTYSSLSSVALQAGTTYSILVSSYSATMPGSANDLVTLSGTFTANAAIQPPVKPAAPVAAKTYRVSVKASKRTARATKRPKKVIVTVRNAGNAASRVRIKASKAPRGYTFVYRSAAGKNITKQVTAGKYRTAILKPGSSTRITVSLKLKRVRKSALAKKKATISIRVTSVAKPAASATAKVRVRR</sequence>
<keyword evidence="2 5" id="KW-0645">Protease</keyword>
<gene>
    <name evidence="10" type="ORF">FB461_2304</name>
</gene>
<dbReference type="Pfam" id="PF04151">
    <property type="entry name" value="PPC"/>
    <property type="match status" value="1"/>
</dbReference>
<dbReference type="InterPro" id="IPR050131">
    <property type="entry name" value="Peptidase_S8_subtilisin-like"/>
</dbReference>
<dbReference type="PRINTS" id="PR00723">
    <property type="entry name" value="SUBTILISIN"/>
</dbReference>
<dbReference type="SUPFAM" id="SSF52743">
    <property type="entry name" value="Subtilisin-like"/>
    <property type="match status" value="1"/>
</dbReference>
<feature type="active site" description="Charge relay system" evidence="5">
    <location>
        <position position="222"/>
    </location>
</feature>
<comment type="similarity">
    <text evidence="1 5 6">Belongs to the peptidase S8 family.</text>
</comment>
<dbReference type="Gene3D" id="2.60.120.380">
    <property type="match status" value="1"/>
</dbReference>
<evidence type="ECO:0000259" key="9">
    <source>
        <dbReference type="Pfam" id="PF04151"/>
    </source>
</evidence>
<dbReference type="InterPro" id="IPR023828">
    <property type="entry name" value="Peptidase_S8_Ser-AS"/>
</dbReference>
<evidence type="ECO:0000256" key="2">
    <source>
        <dbReference type="ARBA" id="ARBA00022670"/>
    </source>
</evidence>
<dbReference type="SUPFAM" id="SSF49265">
    <property type="entry name" value="Fibronectin type III"/>
    <property type="match status" value="1"/>
</dbReference>
<dbReference type="PANTHER" id="PTHR43806:SF11">
    <property type="entry name" value="CEREVISIN-RELATED"/>
    <property type="match status" value="1"/>
</dbReference>
<dbReference type="InterPro" id="IPR015500">
    <property type="entry name" value="Peptidase_S8_subtilisin-rel"/>
</dbReference>
<feature type="chain" id="PRO_5021780611" evidence="7">
    <location>
        <begin position="31"/>
        <end position="1093"/>
    </location>
</feature>
<dbReference type="PROSITE" id="PS00136">
    <property type="entry name" value="SUBTILASE_ASP"/>
    <property type="match status" value="1"/>
</dbReference>
<dbReference type="PROSITE" id="PS00138">
    <property type="entry name" value="SUBTILASE_SER"/>
    <property type="match status" value="1"/>
</dbReference>
<dbReference type="Gene3D" id="3.40.50.200">
    <property type="entry name" value="Peptidase S8/S53 domain"/>
    <property type="match status" value="1"/>
</dbReference>
<dbReference type="InterPro" id="IPR023827">
    <property type="entry name" value="Peptidase_S8_Asp-AS"/>
</dbReference>
<dbReference type="InterPro" id="IPR022398">
    <property type="entry name" value="Peptidase_S8_His-AS"/>
</dbReference>
<protein>
    <submittedName>
        <fullName evidence="10">Subtilisin family serine protease</fullName>
    </submittedName>
</protein>
<dbReference type="InterPro" id="IPR036852">
    <property type="entry name" value="Peptidase_S8/S53_dom_sf"/>
</dbReference>
<dbReference type="AlphaFoldDB" id="A0A542ZA37"/>
<evidence type="ECO:0000256" key="5">
    <source>
        <dbReference type="PROSITE-ProRule" id="PRU01240"/>
    </source>
</evidence>
<name>A0A542ZA37_RARFA</name>
<keyword evidence="4 5" id="KW-0720">Serine protease</keyword>
<dbReference type="PROSITE" id="PS00137">
    <property type="entry name" value="SUBTILASE_HIS"/>
    <property type="match status" value="1"/>
</dbReference>
<keyword evidence="7" id="KW-0732">Signal</keyword>
<dbReference type="PANTHER" id="PTHR43806">
    <property type="entry name" value="PEPTIDASE S8"/>
    <property type="match status" value="1"/>
</dbReference>
<dbReference type="InterPro" id="IPR000209">
    <property type="entry name" value="Peptidase_S8/S53_dom"/>
</dbReference>
<keyword evidence="11" id="KW-1185">Reference proteome</keyword>
<dbReference type="GO" id="GO:0004252">
    <property type="term" value="F:serine-type endopeptidase activity"/>
    <property type="evidence" value="ECO:0007669"/>
    <property type="project" value="UniProtKB-UniRule"/>
</dbReference>
<evidence type="ECO:0000313" key="10">
    <source>
        <dbReference type="EMBL" id="TQL57183.1"/>
    </source>
</evidence>
<dbReference type="InterPro" id="IPR036116">
    <property type="entry name" value="FN3_sf"/>
</dbReference>
<evidence type="ECO:0000256" key="6">
    <source>
        <dbReference type="RuleBase" id="RU003355"/>
    </source>
</evidence>
<feature type="signal peptide" evidence="7">
    <location>
        <begin position="1"/>
        <end position="30"/>
    </location>
</feature>
<dbReference type="Pfam" id="PF00082">
    <property type="entry name" value="Peptidase_S8"/>
    <property type="match status" value="1"/>
</dbReference>
<dbReference type="InterPro" id="IPR007280">
    <property type="entry name" value="Peptidase_C_arc/bac"/>
</dbReference>
<feature type="active site" description="Charge relay system" evidence="5">
    <location>
        <position position="417"/>
    </location>
</feature>
<dbReference type="PROSITE" id="PS51892">
    <property type="entry name" value="SUBTILASE"/>
    <property type="match status" value="1"/>
</dbReference>
<proteinExistence type="inferred from homology"/>
<feature type="active site" description="Charge relay system" evidence="5">
    <location>
        <position position="180"/>
    </location>
</feature>
<dbReference type="RefSeq" id="WP_170222743.1">
    <property type="nucleotide sequence ID" value="NZ_BAAASV010000002.1"/>
</dbReference>